<dbReference type="Proteomes" id="UP001317963">
    <property type="component" value="Chromosome"/>
</dbReference>
<protein>
    <submittedName>
        <fullName evidence="3">Fatty acid desaturase</fullName>
    </submittedName>
</protein>
<keyword evidence="4" id="KW-1185">Reference proteome</keyword>
<evidence type="ECO:0000313" key="4">
    <source>
        <dbReference type="Proteomes" id="UP001317963"/>
    </source>
</evidence>
<evidence type="ECO:0000313" key="3">
    <source>
        <dbReference type="EMBL" id="UZP75634.1"/>
    </source>
</evidence>
<evidence type="ECO:0000256" key="1">
    <source>
        <dbReference type="SAM" id="Phobius"/>
    </source>
</evidence>
<keyword evidence="1" id="KW-0812">Transmembrane</keyword>
<feature type="transmembrane region" description="Helical" evidence="1">
    <location>
        <begin position="24"/>
        <end position="57"/>
    </location>
</feature>
<dbReference type="PANTHER" id="PTHR19353">
    <property type="entry name" value="FATTY ACID DESATURASE 2"/>
    <property type="match status" value="1"/>
</dbReference>
<organism evidence="3 4">
    <name type="scientific">Candidatus Paraluminiphilus aquimaris</name>
    <dbReference type="NCBI Taxonomy" id="2518994"/>
    <lineage>
        <taxon>Bacteria</taxon>
        <taxon>Pseudomonadati</taxon>
        <taxon>Pseudomonadota</taxon>
        <taxon>Gammaproteobacteria</taxon>
        <taxon>Cellvibrionales</taxon>
        <taxon>Halieaceae</taxon>
        <taxon>Candidatus Paraluminiphilus</taxon>
    </lineage>
</organism>
<gene>
    <name evidence="3" type="ORF">E0F26_10915</name>
</gene>
<dbReference type="PANTHER" id="PTHR19353:SF19">
    <property type="entry name" value="DELTA(5) FATTY ACID DESATURASE C-RELATED"/>
    <property type="match status" value="1"/>
</dbReference>
<keyword evidence="1" id="KW-0472">Membrane</keyword>
<sequence>MKPGDVLTVEERELLLQRSDVQAWIHVLGAWTLIFGILMLVGYFPSVFTLLLAWIVLPGRQLSLAVLMHEAGHGSLFKTKSLNAWVGQWLCALPTLGDLESYARGHASHHRFAGTREDPDLPNYGAYPINKRSLYRKWRRDLTGQTGLKLLITLASGAGSQMSKETVGTKNLLAKQLFVHFVFASILLALGVGWTWFVWMGVFLTSYMWVVRLRQVGEHAVVPDSLDPDVRMNTRTVEAPLWQRFLVAPNNVNFHLEHHFMAGVPCYNLPKLRALLRSKGCLDGLTNVTGYGQVLKLAVAE</sequence>
<evidence type="ECO:0000259" key="2">
    <source>
        <dbReference type="Pfam" id="PF00487"/>
    </source>
</evidence>
<dbReference type="InterPro" id="IPR012171">
    <property type="entry name" value="Fatty_acid_desaturase"/>
</dbReference>
<dbReference type="EMBL" id="CP036501">
    <property type="protein sequence ID" value="UZP75634.1"/>
    <property type="molecule type" value="Genomic_DNA"/>
</dbReference>
<dbReference type="CDD" id="cd03510">
    <property type="entry name" value="Rhizobitoxine-FADS-like"/>
    <property type="match status" value="1"/>
</dbReference>
<dbReference type="InterPro" id="IPR005804">
    <property type="entry name" value="FA_desaturase_dom"/>
</dbReference>
<dbReference type="Pfam" id="PF00487">
    <property type="entry name" value="FA_desaturase"/>
    <property type="match status" value="1"/>
</dbReference>
<reference evidence="3 4" key="1">
    <citation type="submission" date="2019-02" db="EMBL/GenBank/DDBJ databases">
        <title>Halieaceae_genomes.</title>
        <authorList>
            <person name="Li S.-H."/>
        </authorList>
    </citation>
    <scope>NUCLEOTIDE SEQUENCE [LARGE SCALE GENOMIC DNA]</scope>
    <source>
        <strain evidence="3 4">JH123</strain>
    </source>
</reference>
<feature type="domain" description="Fatty acid desaturase" evidence="2">
    <location>
        <begin position="50"/>
        <end position="278"/>
    </location>
</feature>
<accession>A0ABY6Q8J4</accession>
<name>A0ABY6Q8J4_9GAMM</name>
<proteinExistence type="predicted"/>
<keyword evidence="1" id="KW-1133">Transmembrane helix</keyword>
<feature type="transmembrane region" description="Helical" evidence="1">
    <location>
        <begin position="178"/>
        <end position="204"/>
    </location>
</feature>